<dbReference type="Proteomes" id="UP000271193">
    <property type="component" value="Chromosome"/>
</dbReference>
<evidence type="ECO:0000313" key="1">
    <source>
        <dbReference type="EMBL" id="AZB23830.1"/>
    </source>
</evidence>
<dbReference type="EMBL" id="CP033932">
    <property type="protein sequence ID" value="AZB23830.1"/>
    <property type="molecule type" value="Genomic_DNA"/>
</dbReference>
<organism evidence="1 2">
    <name type="scientific">Chryseobacterium bernardetii</name>
    <dbReference type="NCBI Taxonomy" id="1241978"/>
    <lineage>
        <taxon>Bacteria</taxon>
        <taxon>Pseudomonadati</taxon>
        <taxon>Bacteroidota</taxon>
        <taxon>Flavobacteriia</taxon>
        <taxon>Flavobacteriales</taxon>
        <taxon>Weeksellaceae</taxon>
        <taxon>Chryseobacterium group</taxon>
        <taxon>Chryseobacterium</taxon>
    </lineage>
</organism>
<name>A0A3G6TCP4_9FLAO</name>
<evidence type="ECO:0000313" key="2">
    <source>
        <dbReference type="Proteomes" id="UP000271193"/>
    </source>
</evidence>
<reference evidence="2" key="1">
    <citation type="submission" date="2018-11" db="EMBL/GenBank/DDBJ databases">
        <title>Proposal to divide the Flavobacteriaceae and reorganize its genera based on Amino Acid Identity values calculated from whole genome sequences.</title>
        <authorList>
            <person name="Nicholson A.C."/>
            <person name="Gulvik C.A."/>
            <person name="Whitney A.M."/>
            <person name="Humrighouse B.W."/>
            <person name="Bell M."/>
            <person name="Holmes B."/>
            <person name="Steigerwalt A.G."/>
            <person name="Villarma A."/>
            <person name="Sheth M."/>
            <person name="Batra D."/>
            <person name="Pryor J."/>
            <person name="Bernardet J.-F."/>
            <person name="Hugo C."/>
            <person name="Kampfer P."/>
            <person name="Newman J."/>
            <person name="McQuiston J.R."/>
        </authorList>
    </citation>
    <scope>NUCLEOTIDE SEQUENCE [LARGE SCALE GENOMIC DNA]</scope>
    <source>
        <strain evidence="2">G0229</strain>
    </source>
</reference>
<dbReference type="RefSeq" id="WP_123868952.1">
    <property type="nucleotide sequence ID" value="NZ_CP033932.1"/>
</dbReference>
<sequence>MGVLEDYNVSFGIDKINDKEYKFIRSSMGSAIGHVFADLENLDKSISLLSLVNNVTINQSEVNYITNGLDCIVIKSSVITIYSGEDYYIDIKDAVPMGTLPTEDFKDILLAWIDFLKKGVSFKDYILKEYKVAFSIHNNNGMMVGRCSSKNEFLDKFIEKLISNETLNELLDLIKFIERHNHAEKAFSIPGSKQVVELGQTVKIFSNTAHLDGALVPDYTLPLSDFKEFILEWKDFLSKNRLNEI</sequence>
<keyword evidence="2" id="KW-1185">Reference proteome</keyword>
<accession>A0A3G6TCP4</accession>
<dbReference type="KEGG" id="cben:EG339_03980"/>
<gene>
    <name evidence="1" type="ORF">EG339_03980</name>
</gene>
<protein>
    <submittedName>
        <fullName evidence="1">Uncharacterized protein</fullName>
    </submittedName>
</protein>
<dbReference type="GeneID" id="99063963"/>
<proteinExistence type="predicted"/>
<dbReference type="AlphaFoldDB" id="A0A3G6TCP4"/>